<dbReference type="EC" id="2.7.7.6" evidence="1"/>
<keyword evidence="1" id="KW-0963">Cytoplasm</keyword>
<evidence type="ECO:0000256" key="1">
    <source>
        <dbReference type="HAMAP-Rule" id="MF_00864"/>
    </source>
</evidence>
<evidence type="ECO:0000313" key="2">
    <source>
        <dbReference type="EMBL" id="QUH23311.1"/>
    </source>
</evidence>
<dbReference type="PANTHER" id="PTHR39646">
    <property type="entry name" value="RNA POLYMERASE RPB4"/>
    <property type="match status" value="1"/>
</dbReference>
<dbReference type="GO" id="GO:0006352">
    <property type="term" value="P:DNA-templated transcription initiation"/>
    <property type="evidence" value="ECO:0007669"/>
    <property type="project" value="InterPro"/>
</dbReference>
<comment type="subunit">
    <text evidence="1">Part of the RNA polymerase complex. Forms a stalk with Rpo7 that extends from the main structure.</text>
</comment>
<accession>A0A8T8KD66</accession>
<organism evidence="2 3">
    <name type="scientific">Methanobacterium alkalithermotolerans</name>
    <dbReference type="NCBI Taxonomy" id="2731220"/>
    <lineage>
        <taxon>Archaea</taxon>
        <taxon>Methanobacteriati</taxon>
        <taxon>Methanobacteriota</taxon>
        <taxon>Methanomada group</taxon>
        <taxon>Methanobacteria</taxon>
        <taxon>Methanobacteriales</taxon>
        <taxon>Methanobacteriaceae</taxon>
        <taxon>Methanobacterium</taxon>
    </lineage>
</organism>
<dbReference type="Gene3D" id="6.10.140.10">
    <property type="match status" value="1"/>
</dbReference>
<protein>
    <recommendedName>
        <fullName evidence="1">DNA-directed RNA polymerase subunit Rpo4</fullName>
        <ecNumber evidence="1">2.7.7.6</ecNumber>
    </recommendedName>
    <alternativeName>
        <fullName evidence="1">DNA-directed RNA polymerase subunit F</fullName>
    </alternativeName>
</protein>
<proteinExistence type="inferred from homology"/>
<dbReference type="GO" id="GO:0000428">
    <property type="term" value="C:DNA-directed RNA polymerase complex"/>
    <property type="evidence" value="ECO:0007669"/>
    <property type="project" value="UniProtKB-KW"/>
</dbReference>
<dbReference type="HAMAP" id="MF_00864">
    <property type="entry name" value="RNApol_arch_Rpo4"/>
    <property type="match status" value="1"/>
</dbReference>
<keyword evidence="1" id="KW-0548">Nucleotidyltransferase</keyword>
<dbReference type="Proteomes" id="UP000681041">
    <property type="component" value="Chromosome"/>
</dbReference>
<dbReference type="OrthoDB" id="25158at2157"/>
<keyword evidence="1 2" id="KW-0240">DNA-directed RNA polymerase</keyword>
<dbReference type="EMBL" id="CP058560">
    <property type="protein sequence ID" value="QUH23311.1"/>
    <property type="molecule type" value="Genomic_DNA"/>
</dbReference>
<dbReference type="Pfam" id="PF03874">
    <property type="entry name" value="RNA_pol_Rpb4"/>
    <property type="match status" value="1"/>
</dbReference>
<keyword evidence="1" id="KW-0808">Transferase</keyword>
<evidence type="ECO:0000313" key="3">
    <source>
        <dbReference type="Proteomes" id="UP000681041"/>
    </source>
</evidence>
<dbReference type="Gene3D" id="1.10.150.80">
    <property type="entry name" value="HRDC domain"/>
    <property type="match status" value="1"/>
</dbReference>
<dbReference type="RefSeq" id="WP_211532268.1">
    <property type="nucleotide sequence ID" value="NZ_CP058560.1"/>
</dbReference>
<dbReference type="PIRSF" id="PIRSF005053">
    <property type="entry name" value="RNA_pol_F_arch"/>
    <property type="match status" value="1"/>
</dbReference>
<keyword evidence="3" id="KW-1185">Reference proteome</keyword>
<sequence>MIGKKILETNPISISEIKETLEDFAKEHELNYEQNLTLDHVTKFSKLEMEETQKLIGELEELVKKKYAVRIADMLPQDLADLRLLFAKERIPIKNEDMEQILKIVDKYRL</sequence>
<dbReference type="SUPFAM" id="SSF47819">
    <property type="entry name" value="HRDC-like"/>
    <property type="match status" value="1"/>
</dbReference>
<reference evidence="2" key="1">
    <citation type="submission" date="2020-07" db="EMBL/GenBank/DDBJ databases">
        <title>Methanobacterium. sp. MethCan genome.</title>
        <authorList>
            <person name="Postec A."/>
            <person name="Quemeneur M."/>
        </authorList>
    </citation>
    <scope>NUCLEOTIDE SEQUENCE</scope>
    <source>
        <strain evidence="2">MethCAN</strain>
    </source>
</reference>
<keyword evidence="1" id="KW-0804">Transcription</keyword>
<gene>
    <name evidence="1" type="primary">rpo4</name>
    <name evidence="1" type="synonym">rpoF</name>
    <name evidence="2" type="ORF">HYG87_05835</name>
</gene>
<comment type="catalytic activity">
    <reaction evidence="1">
        <text>RNA(n) + a ribonucleoside 5'-triphosphate = RNA(n+1) + diphosphate</text>
        <dbReference type="Rhea" id="RHEA:21248"/>
        <dbReference type="Rhea" id="RHEA-COMP:14527"/>
        <dbReference type="Rhea" id="RHEA-COMP:17342"/>
        <dbReference type="ChEBI" id="CHEBI:33019"/>
        <dbReference type="ChEBI" id="CHEBI:61557"/>
        <dbReference type="ChEBI" id="CHEBI:140395"/>
        <dbReference type="EC" id="2.7.7.6"/>
    </reaction>
</comment>
<dbReference type="GeneID" id="64820266"/>
<name>A0A8T8KD66_9EURY</name>
<dbReference type="InterPro" id="IPR010997">
    <property type="entry name" value="HRDC-like_sf"/>
</dbReference>
<comment type="function">
    <text evidence="1">DNA-dependent RNA polymerase (RNAP) catalyzes the transcription of DNA into RNA using the four ribonucleoside triphosphates as substrates. This subunit is less well bound than the others.</text>
</comment>
<dbReference type="AlphaFoldDB" id="A0A8T8KD66"/>
<dbReference type="PANTHER" id="PTHR39646:SF1">
    <property type="entry name" value="DNA-DIRECTED RNA POLYMERASE SUBUNIT RPO4"/>
    <property type="match status" value="1"/>
</dbReference>
<comment type="subcellular location">
    <subcellularLocation>
        <location evidence="1">Cytoplasm</location>
    </subcellularLocation>
</comment>
<dbReference type="InterPro" id="IPR010924">
    <property type="entry name" value="Rpo4"/>
</dbReference>
<dbReference type="InterPro" id="IPR044876">
    <property type="entry name" value="HRDC_dom_sf"/>
</dbReference>
<dbReference type="GO" id="GO:0005737">
    <property type="term" value="C:cytoplasm"/>
    <property type="evidence" value="ECO:0007669"/>
    <property type="project" value="UniProtKB-SubCell"/>
</dbReference>
<dbReference type="GO" id="GO:0000166">
    <property type="term" value="F:nucleotide binding"/>
    <property type="evidence" value="ECO:0007669"/>
    <property type="project" value="InterPro"/>
</dbReference>
<comment type="similarity">
    <text evidence="1">Belongs to the eukaryotic RPB4 RNA polymerase subunit family.</text>
</comment>
<dbReference type="GO" id="GO:0003899">
    <property type="term" value="F:DNA-directed RNA polymerase activity"/>
    <property type="evidence" value="ECO:0007669"/>
    <property type="project" value="UniProtKB-UniRule"/>
</dbReference>
<dbReference type="InterPro" id="IPR005574">
    <property type="entry name" value="Rpb4/RPC9"/>
</dbReference>
<dbReference type="KEGG" id="meme:HYG87_05835"/>